<dbReference type="Pfam" id="PF01520">
    <property type="entry name" value="Amidase_3"/>
    <property type="match status" value="1"/>
</dbReference>
<evidence type="ECO:0000313" key="2">
    <source>
        <dbReference type="EMBL" id="MBL4950967.1"/>
    </source>
</evidence>
<comment type="caution">
    <text evidence="2">The sequence shown here is derived from an EMBL/GenBank/DDBJ whole genome shotgun (WGS) entry which is preliminary data.</text>
</comment>
<dbReference type="SUPFAM" id="SSF53187">
    <property type="entry name" value="Zn-dependent exopeptidases"/>
    <property type="match status" value="1"/>
</dbReference>
<dbReference type="Proteomes" id="UP000623967">
    <property type="component" value="Unassembled WGS sequence"/>
</dbReference>
<evidence type="ECO:0000259" key="1">
    <source>
        <dbReference type="SMART" id="SM00646"/>
    </source>
</evidence>
<gene>
    <name evidence="2" type="ORF">JK635_01770</name>
</gene>
<dbReference type="RefSeq" id="WP_202651855.1">
    <property type="nucleotide sequence ID" value="NZ_JAESWB010000025.1"/>
</dbReference>
<protein>
    <submittedName>
        <fullName evidence="2">N-acetylmuramoyl-L-alanine amidase</fullName>
    </submittedName>
</protein>
<organism evidence="2 3">
    <name type="scientific">Neobacillus paridis</name>
    <dbReference type="NCBI Taxonomy" id="2803862"/>
    <lineage>
        <taxon>Bacteria</taxon>
        <taxon>Bacillati</taxon>
        <taxon>Bacillota</taxon>
        <taxon>Bacilli</taxon>
        <taxon>Bacillales</taxon>
        <taxon>Bacillaceae</taxon>
        <taxon>Neobacillus</taxon>
    </lineage>
</organism>
<dbReference type="Gene3D" id="3.40.630.40">
    <property type="entry name" value="Zn-dependent exopeptidases"/>
    <property type="match status" value="1"/>
</dbReference>
<dbReference type="PANTHER" id="PTHR30404:SF8">
    <property type="entry name" value="AUTOLYSIN PH-RELATED"/>
    <property type="match status" value="1"/>
</dbReference>
<dbReference type="SMART" id="SM00646">
    <property type="entry name" value="Ami_3"/>
    <property type="match status" value="1"/>
</dbReference>
<reference evidence="2 3" key="1">
    <citation type="submission" date="2021-01" db="EMBL/GenBank/DDBJ databases">
        <title>Genome public.</title>
        <authorList>
            <person name="Liu C."/>
            <person name="Sun Q."/>
        </authorList>
    </citation>
    <scope>NUCLEOTIDE SEQUENCE [LARGE SCALE GENOMIC DNA]</scope>
    <source>
        <strain evidence="2 3">YIM B02564</strain>
    </source>
</reference>
<feature type="non-terminal residue" evidence="2">
    <location>
        <position position="215"/>
    </location>
</feature>
<dbReference type="InterPro" id="IPR002508">
    <property type="entry name" value="MurNAc-LAA_cat"/>
</dbReference>
<accession>A0ABS1TI67</accession>
<dbReference type="InterPro" id="IPR050695">
    <property type="entry name" value="N-acetylmuramoyl_amidase_3"/>
</dbReference>
<dbReference type="PANTHER" id="PTHR30404">
    <property type="entry name" value="N-ACETYLMURAMOYL-L-ALANINE AMIDASE"/>
    <property type="match status" value="1"/>
</dbReference>
<keyword evidence="3" id="KW-1185">Reference proteome</keyword>
<feature type="domain" description="MurNAc-LAA" evidence="1">
    <location>
        <begin position="64"/>
        <end position="168"/>
    </location>
</feature>
<name>A0ABS1TI67_9BACI</name>
<dbReference type="EMBL" id="JAESWB010000025">
    <property type="protein sequence ID" value="MBL4950967.1"/>
    <property type="molecule type" value="Genomic_DNA"/>
</dbReference>
<evidence type="ECO:0000313" key="3">
    <source>
        <dbReference type="Proteomes" id="UP000623967"/>
    </source>
</evidence>
<dbReference type="CDD" id="cd02696">
    <property type="entry name" value="MurNAc-LAA"/>
    <property type="match status" value="1"/>
</dbReference>
<sequence>MNEFVISSGHCLKVQGASDIINEVNEARKVVNKVYEYLKELNCTVYKFHDDTSTTQSKNLSTIVNYHNSKKRDLDISVHFNAASRTNNPRGVEVLYVSDNSKQIAEKVVNAIAKASGLKNRGIKYRDNLYFLNKTNKPAILIEVCFVDSKADVNVYHNKFNEICKAIAETLSGKKLSETKVTVAKPKEETKVKQQPKSVAKPKYPNKLYKVTSPL</sequence>
<proteinExistence type="predicted"/>